<feature type="region of interest" description="Disordered" evidence="1">
    <location>
        <begin position="60"/>
        <end position="82"/>
    </location>
</feature>
<protein>
    <submittedName>
        <fullName evidence="2">Uncharacterized protein</fullName>
    </submittedName>
</protein>
<evidence type="ECO:0000256" key="1">
    <source>
        <dbReference type="SAM" id="MobiDB-lite"/>
    </source>
</evidence>
<comment type="caution">
    <text evidence="2">The sequence shown here is derived from an EMBL/GenBank/DDBJ whole genome shotgun (WGS) entry which is preliminary data.</text>
</comment>
<gene>
    <name evidence="2" type="ORF">EDS130_LOCUS27266</name>
</gene>
<accession>A0A814Z3C7</accession>
<evidence type="ECO:0000313" key="2">
    <source>
        <dbReference type="EMBL" id="CAF1237376.1"/>
    </source>
</evidence>
<dbReference type="EMBL" id="CAJNOJ010000170">
    <property type="protein sequence ID" value="CAF1237376.1"/>
    <property type="molecule type" value="Genomic_DNA"/>
</dbReference>
<evidence type="ECO:0000313" key="3">
    <source>
        <dbReference type="Proteomes" id="UP000663852"/>
    </source>
</evidence>
<name>A0A814Z3C7_ADIRI</name>
<dbReference type="AlphaFoldDB" id="A0A814Z3C7"/>
<dbReference type="Proteomes" id="UP000663852">
    <property type="component" value="Unassembled WGS sequence"/>
</dbReference>
<sequence>MCQKANESFYHLVDNPNNDPTIQDTNNIFIHLQQQLTIMQQQMAIMQQQMTIIQQQLGNINQHLGIPPPPPPPPPPAPARRQ</sequence>
<reference evidence="2" key="1">
    <citation type="submission" date="2021-02" db="EMBL/GenBank/DDBJ databases">
        <authorList>
            <person name="Nowell W R."/>
        </authorList>
    </citation>
    <scope>NUCLEOTIDE SEQUENCE</scope>
</reference>
<feature type="compositionally biased region" description="Pro residues" evidence="1">
    <location>
        <begin position="66"/>
        <end position="82"/>
    </location>
</feature>
<proteinExistence type="predicted"/>
<organism evidence="2 3">
    <name type="scientific">Adineta ricciae</name>
    <name type="common">Rotifer</name>
    <dbReference type="NCBI Taxonomy" id="249248"/>
    <lineage>
        <taxon>Eukaryota</taxon>
        <taxon>Metazoa</taxon>
        <taxon>Spiralia</taxon>
        <taxon>Gnathifera</taxon>
        <taxon>Rotifera</taxon>
        <taxon>Eurotatoria</taxon>
        <taxon>Bdelloidea</taxon>
        <taxon>Adinetida</taxon>
        <taxon>Adinetidae</taxon>
        <taxon>Adineta</taxon>
    </lineage>
</organism>